<dbReference type="Gene3D" id="1.10.10.10">
    <property type="entry name" value="Winged helix-like DNA-binding domain superfamily/Winged helix DNA-binding domain"/>
    <property type="match status" value="1"/>
</dbReference>
<dbReference type="Proteomes" id="UP000282971">
    <property type="component" value="Unassembled WGS sequence"/>
</dbReference>
<dbReference type="InterPro" id="IPR036390">
    <property type="entry name" value="WH_DNA-bd_sf"/>
</dbReference>
<evidence type="ECO:0000313" key="1">
    <source>
        <dbReference type="EMBL" id="RVT90455.1"/>
    </source>
</evidence>
<keyword evidence="2" id="KW-1185">Reference proteome</keyword>
<organism evidence="1 2">
    <name type="scientific">Sphingomonas crocodyli</name>
    <dbReference type="NCBI Taxonomy" id="1979270"/>
    <lineage>
        <taxon>Bacteria</taxon>
        <taxon>Pseudomonadati</taxon>
        <taxon>Pseudomonadota</taxon>
        <taxon>Alphaproteobacteria</taxon>
        <taxon>Sphingomonadales</taxon>
        <taxon>Sphingomonadaceae</taxon>
        <taxon>Sphingomonas</taxon>
    </lineage>
</organism>
<sequence>MKIEQNSVGDIGVTQASDPLHAFARLLNADALTFIADPLGAVIISRLVTAHEAGRKIHVRELTHGARASATAMLRRLEQFENDGLICRARDPHDGRSRCVAITPKGEQAVKRAVRAIGSAAI</sequence>
<comment type="caution">
    <text evidence="1">The sequence shown here is derived from an EMBL/GenBank/DDBJ whole genome shotgun (WGS) entry which is preliminary data.</text>
</comment>
<dbReference type="RefSeq" id="WP_127745714.1">
    <property type="nucleotide sequence ID" value="NZ_SACN01000003.1"/>
</dbReference>
<reference evidence="1 2" key="1">
    <citation type="submission" date="2019-01" db="EMBL/GenBank/DDBJ databases">
        <authorList>
            <person name="Chen W.-M."/>
        </authorList>
    </citation>
    <scope>NUCLEOTIDE SEQUENCE [LARGE SCALE GENOMIC DNA]</scope>
    <source>
        <strain evidence="1 2">CCP-7</strain>
    </source>
</reference>
<proteinExistence type="predicted"/>
<dbReference type="GO" id="GO:0003700">
    <property type="term" value="F:DNA-binding transcription factor activity"/>
    <property type="evidence" value="ECO:0007669"/>
    <property type="project" value="InterPro"/>
</dbReference>
<dbReference type="AlphaFoldDB" id="A0A437LYL3"/>
<evidence type="ECO:0000313" key="2">
    <source>
        <dbReference type="Proteomes" id="UP000282971"/>
    </source>
</evidence>
<dbReference type="EMBL" id="SACN01000003">
    <property type="protein sequence ID" value="RVT90455.1"/>
    <property type="molecule type" value="Genomic_DNA"/>
</dbReference>
<protein>
    <submittedName>
        <fullName evidence="1">Uncharacterized protein</fullName>
    </submittedName>
</protein>
<dbReference type="SUPFAM" id="SSF46785">
    <property type="entry name" value="Winged helix' DNA-binding domain"/>
    <property type="match status" value="1"/>
</dbReference>
<accession>A0A437LYL3</accession>
<gene>
    <name evidence="1" type="ORF">EOD43_19575</name>
</gene>
<dbReference type="InterPro" id="IPR036388">
    <property type="entry name" value="WH-like_DNA-bd_sf"/>
</dbReference>
<dbReference type="OrthoDB" id="582199at2"/>
<name>A0A437LYL3_9SPHN</name>